<dbReference type="PANTHER" id="PTHR10644">
    <property type="entry name" value="DNA REPAIR/RNA PROCESSING CPSF FAMILY"/>
    <property type="match status" value="1"/>
</dbReference>
<feature type="domain" description="RSE1/DDB1/CPSF1 C-terminal" evidence="4">
    <location>
        <begin position="1099"/>
        <end position="1425"/>
    </location>
</feature>
<feature type="compositionally biased region" description="Polar residues" evidence="3">
    <location>
        <begin position="917"/>
        <end position="929"/>
    </location>
</feature>
<dbReference type="InterPro" id="IPR018846">
    <property type="entry name" value="Beta-prop_RSE1/DDB1/CPSF1_1st"/>
</dbReference>
<evidence type="ECO:0008006" key="9">
    <source>
        <dbReference type="Google" id="ProtNLM"/>
    </source>
</evidence>
<evidence type="ECO:0000256" key="2">
    <source>
        <dbReference type="ARBA" id="ARBA00023242"/>
    </source>
</evidence>
<evidence type="ECO:0000313" key="8">
    <source>
        <dbReference type="Proteomes" id="UP000284842"/>
    </source>
</evidence>
<evidence type="ECO:0000256" key="3">
    <source>
        <dbReference type="SAM" id="MobiDB-lite"/>
    </source>
</evidence>
<feature type="region of interest" description="Disordered" evidence="3">
    <location>
        <begin position="71"/>
        <end position="96"/>
    </location>
</feature>
<reference evidence="7 8" key="1">
    <citation type="journal article" date="2018" name="Evol. Lett.">
        <title>Horizontal gene cluster transfer increased hallucinogenic mushroom diversity.</title>
        <authorList>
            <person name="Reynolds H.T."/>
            <person name="Vijayakumar V."/>
            <person name="Gluck-Thaler E."/>
            <person name="Korotkin H.B."/>
            <person name="Matheny P.B."/>
            <person name="Slot J.C."/>
        </authorList>
    </citation>
    <scope>NUCLEOTIDE SEQUENCE [LARGE SCALE GENOMIC DNA]</scope>
    <source>
        <strain evidence="7 8">2629</strain>
    </source>
</reference>
<evidence type="ECO:0000313" key="7">
    <source>
        <dbReference type="EMBL" id="PPQ71507.1"/>
    </source>
</evidence>
<dbReference type="EMBL" id="NHTK01005912">
    <property type="protein sequence ID" value="PPQ71507.1"/>
    <property type="molecule type" value="Genomic_DNA"/>
</dbReference>
<dbReference type="STRING" id="181874.A0A409VZ20"/>
<feature type="domain" description="RSE1/DDB1/CPSF1 second beta-propeller" evidence="6">
    <location>
        <begin position="592"/>
        <end position="1021"/>
    </location>
</feature>
<dbReference type="OrthoDB" id="6109at2759"/>
<dbReference type="Pfam" id="PF23726">
    <property type="entry name" value="Beta-prop_RSE1_2nd"/>
    <property type="match status" value="1"/>
</dbReference>
<dbReference type="InParanoid" id="A0A409VZ20"/>
<evidence type="ECO:0000256" key="1">
    <source>
        <dbReference type="ARBA" id="ARBA00004123"/>
    </source>
</evidence>
<dbReference type="GO" id="GO:0003676">
    <property type="term" value="F:nucleic acid binding"/>
    <property type="evidence" value="ECO:0007669"/>
    <property type="project" value="InterPro"/>
</dbReference>
<name>A0A409VZ20_9AGAR</name>
<dbReference type="InterPro" id="IPR004871">
    <property type="entry name" value="RSE1/DDB1/CPSF1_C"/>
</dbReference>
<feature type="compositionally biased region" description="Basic and acidic residues" evidence="3">
    <location>
        <begin position="71"/>
        <end position="81"/>
    </location>
</feature>
<accession>A0A409VZ20</accession>
<keyword evidence="8" id="KW-1185">Reference proteome</keyword>
<dbReference type="FunCoup" id="A0A409VZ20">
    <property type="interactions" value="649"/>
</dbReference>
<dbReference type="InterPro" id="IPR050358">
    <property type="entry name" value="RSE1/DDB1/CFT1"/>
</dbReference>
<dbReference type="Pfam" id="PF10433">
    <property type="entry name" value="Beta-prop_RSE1_1st"/>
    <property type="match status" value="1"/>
</dbReference>
<dbReference type="Pfam" id="PF03178">
    <property type="entry name" value="CPSF_A"/>
    <property type="match status" value="1"/>
</dbReference>
<organism evidence="7 8">
    <name type="scientific">Panaeolus cyanescens</name>
    <dbReference type="NCBI Taxonomy" id="181874"/>
    <lineage>
        <taxon>Eukaryota</taxon>
        <taxon>Fungi</taxon>
        <taxon>Dikarya</taxon>
        <taxon>Basidiomycota</taxon>
        <taxon>Agaricomycotina</taxon>
        <taxon>Agaricomycetes</taxon>
        <taxon>Agaricomycetidae</taxon>
        <taxon>Agaricales</taxon>
        <taxon>Agaricineae</taxon>
        <taxon>Galeropsidaceae</taxon>
        <taxon>Panaeolus</taxon>
    </lineage>
</organism>
<feature type="region of interest" description="Disordered" evidence="3">
    <location>
        <begin position="917"/>
        <end position="946"/>
    </location>
</feature>
<feature type="compositionally biased region" description="Low complexity" evidence="3">
    <location>
        <begin position="935"/>
        <end position="946"/>
    </location>
</feature>
<dbReference type="Gene3D" id="2.130.10.10">
    <property type="entry name" value="YVTN repeat-like/Quinoprotein amine dehydrogenase"/>
    <property type="match status" value="3"/>
</dbReference>
<dbReference type="GO" id="GO:0005634">
    <property type="term" value="C:nucleus"/>
    <property type="evidence" value="ECO:0007669"/>
    <property type="project" value="UniProtKB-SubCell"/>
</dbReference>
<feature type="domain" description="RSE1/DDB1/CPSF1 first beta-propeller" evidence="5">
    <location>
        <begin position="128"/>
        <end position="468"/>
    </location>
</feature>
<gene>
    <name evidence="7" type="ORF">CVT24_006471</name>
</gene>
<comment type="caution">
    <text evidence="7">The sequence shown here is derived from an EMBL/GenBank/DDBJ whole genome shotgun (WGS) entry which is preliminary data.</text>
</comment>
<evidence type="ECO:0000259" key="6">
    <source>
        <dbReference type="Pfam" id="PF23726"/>
    </source>
</evidence>
<evidence type="ECO:0000259" key="5">
    <source>
        <dbReference type="Pfam" id="PF10433"/>
    </source>
</evidence>
<comment type="subcellular location">
    <subcellularLocation>
        <location evidence="1">Nucleus</location>
    </subcellularLocation>
</comment>
<dbReference type="InterPro" id="IPR015943">
    <property type="entry name" value="WD40/YVTN_repeat-like_dom_sf"/>
</dbReference>
<dbReference type="InterPro" id="IPR058543">
    <property type="entry name" value="Beta-prop_RSE1/DDB1/CPSF1_2nd"/>
</dbReference>
<evidence type="ECO:0000259" key="4">
    <source>
        <dbReference type="Pfam" id="PF03178"/>
    </source>
</evidence>
<sequence length="1457" mass="160678">MHALHQEILPASGVEFATSLKLTPSTVNNDSQISARHEFVARVLCNVVVARSSLLRIFEVREEPAPIDLKAESEREREKERRNKSRRGTEAVEGEVEMDRDGEGYINIAKSITQKTPIHINTVTRFYLIREHRLHGVITGMEGIKTVSSREDHLDRLLVSFKDAKIALLEWSDAIHDLVTVSIHTYERAPQLLALDSPLFRAELRVDPLSRCAALSLPKHALAILPFFQSLADLDVTEQEQGQRDVPYSPSFILDLPAQVDPNVRNVIDFVFLPGFNNPTMAILYQTDQTWVGRLKEFKDTVRLTIFTLDIAAQSYPIIASVDGLPHDSMSLLPCSTSLGGVVVTTSNSLIYVDQSSKRVALPLNGWAARISDLAYLPLGPKDQARSLNLEGSRSLFVDDKTFFLITDDGTVYPVEVVVDGKTVSKLTMGPPLAQSSVPSVVRNLGDDHIFIGSAIGPSVLVKAAHVEEEISDDDDMDVVPSAAVVSDMMDYDDDDDDLYGTSKTKQETELSNAAASNGVVAPKKTRTVIHLSLKDHLPAYGPITSLTFSLAKNGERHVPELVASTGAKNMGGFTLFQRDLPTQVKRELRAIGGARGLWSLPIRQPLKSSGISYERSSVAGHAEDTLIFSTDVNPAPGLSRIATKLAKTEITISMRIPGTTIGVAPFFQRTAILHVTTNTIRLLRPDGTEQKIIRDMDGDVPRPKIRACSISDPFVLIFREDDSIGLFVGEMEHGKIRRKDMVPMGEKGSKYLAGCFYDDTTGMFGKQFQSAAPLAETAVNTANKSQWLVLVRPQGIMEVWTLPKLHLAFSTDGLPSLQNVLVDSHAPPALSLPQNPPRKPEDQDVEQLLLAPIGEHLPRPHLCVFLRSGQLTIYEVVPAGQYTDHVEKPRACHLKLLFVKVSSMAFEINRLTTPTDAQNAETASTNGSVPPEKASTPAPTHTTSSSILAEQKKVLRLFVPFVTSPSPGVTYSGVFFTGDRPNWILGTDKGGVKVFPSGHALVHAFTSCKLWDGGDFLVYSEDGPCLLSWMPDFHYDCPLPYRSIPRGRSYSHVLFDPSTFLIVAASSLKAKFTSYDEEGVRVWEPDAPNVMDPTCPCSTLELISPDAWITIDGFEFANNEYVNDLRCVNLETASTESGSKDFIVVGTTIDRGEDLAAKGATYIFEIVDVVPDPSVVSKRWYKLRLRCRDDAKGPVTAICGFSGYLVSSMGQKIFVRAFDADERLVGVAFLDVGVYVTSLRSLKNLLLVGDAVKSVIFVAFQEDPYKLVTLAKDTNHISVTAVDFFFSNGELAIITGDEEGIIRVYDYNPQDPDSNDGRYLLLRTEFHGQYEYRTSTVIARRKKDDQDIPQSKLIMGSPDGSLTSLTPVDESSFKRLLLLQGQLTRNIQHVAGLNPKAFRIVRNDFISKPLSKGILDGGLLAHYEALPFPRQSEMTRQIGTDRLTLLRDWTGLTGPW</sequence>
<keyword evidence="2" id="KW-0539">Nucleus</keyword>
<proteinExistence type="predicted"/>
<protein>
    <recommendedName>
        <fullName evidence="9">DNA damage-binding protein 1</fullName>
    </recommendedName>
</protein>
<dbReference type="Proteomes" id="UP000284842">
    <property type="component" value="Unassembled WGS sequence"/>
</dbReference>